<dbReference type="GO" id="GO:0015833">
    <property type="term" value="P:peptide transport"/>
    <property type="evidence" value="ECO:0007669"/>
    <property type="project" value="TreeGrafter"/>
</dbReference>
<feature type="chain" id="PRO_5013199559" evidence="4">
    <location>
        <begin position="31"/>
        <end position="561"/>
    </location>
</feature>
<evidence type="ECO:0000256" key="2">
    <source>
        <dbReference type="ARBA" id="ARBA00005695"/>
    </source>
</evidence>
<dbReference type="Proteomes" id="UP000185494">
    <property type="component" value="Chromosome 2"/>
</dbReference>
<gene>
    <name evidence="6" type="ORF">RGI145_20745</name>
</gene>
<evidence type="ECO:0000313" key="6">
    <source>
        <dbReference type="EMBL" id="APT59750.1"/>
    </source>
</evidence>
<dbReference type="AlphaFoldDB" id="A0A1L7ALW7"/>
<dbReference type="KEGG" id="rgi:RGI145_20745"/>
<sequence length="561" mass="62452">MTAPKLSRRALLASSSLFLLPILAMGSALAATPGDKIRKITLLCAAQASDPQEFQAAQLIAAAWRQLGLDVEVKGLPRPQLSDVVWNNRTKWDTTMWRMVGRPERSDPDEFTFNLYNPATIATGYNFVAYNNPDFQKLAEAQRAQPDPEKRRELLYQAQDMINRDQPYLFLVYPKNVLAYDKSVWKAESIVEQSGIGIRNFWTFLRAEPAGAKKDMVCNAAESLIALNPLYISGAIDSWVTELIWDRLMRVGPDGLPQPWAAETVTQVDPATIDVVLRQGQTWHDGKPVTVEDVVFSFEAPATSDKSPMYKPFVENIASVKAVDEHTVRFVLKTPSAAFMTSTLAKINLTPKHVWSPILADLANKPQNAETVQEERPIGSGPFKVARFKLNEEIVLEANPAHWEKPRMDRWILRVITNTGAALGMLPRGEINFLTDYRGDPKLLADLARNNPSIQVVATTDMGFRFVAPNARRPPFDDVRFRRALSLAINRQLMVAAAWNGFAAPANSFVSPALQFWAKPGIDDLKPNMAEAKKLLEEAGYVIAAGKLHYPAGVKETQTEG</sequence>
<dbReference type="PANTHER" id="PTHR30290:SF38">
    <property type="entry name" value="D,D-DIPEPTIDE-BINDING PERIPLASMIC PROTEIN DDPA-RELATED"/>
    <property type="match status" value="1"/>
</dbReference>
<evidence type="ECO:0000256" key="1">
    <source>
        <dbReference type="ARBA" id="ARBA00004418"/>
    </source>
</evidence>
<dbReference type="STRING" id="257708.RGI145_20745"/>
<comment type="subcellular location">
    <subcellularLocation>
        <location evidence="1">Periplasm</location>
    </subcellularLocation>
</comment>
<name>A0A1L7ALW7_9PROT</name>
<proteinExistence type="inferred from homology"/>
<accession>A0A1L7ALW7</accession>
<feature type="signal peptide" evidence="4">
    <location>
        <begin position="1"/>
        <end position="30"/>
    </location>
</feature>
<evidence type="ECO:0000259" key="5">
    <source>
        <dbReference type="Pfam" id="PF00496"/>
    </source>
</evidence>
<dbReference type="RefSeq" id="WP_075800459.1">
    <property type="nucleotide sequence ID" value="NZ_CP015584.1"/>
</dbReference>
<dbReference type="eggNOG" id="COG0747">
    <property type="taxonomic scope" value="Bacteria"/>
</dbReference>
<dbReference type="EMBL" id="CP015584">
    <property type="protein sequence ID" value="APT59750.1"/>
    <property type="molecule type" value="Genomic_DNA"/>
</dbReference>
<evidence type="ECO:0000256" key="4">
    <source>
        <dbReference type="SAM" id="SignalP"/>
    </source>
</evidence>
<comment type="similarity">
    <text evidence="2">Belongs to the bacterial solute-binding protein 5 family.</text>
</comment>
<reference evidence="6 7" key="1">
    <citation type="submission" date="2016-05" db="EMBL/GenBank/DDBJ databases">
        <title>Complete Genome and Methylome Analysis of Psychrotrophic Bacterial Isolates from Antarctic Lake Untersee.</title>
        <authorList>
            <person name="Fomenkov A."/>
            <person name="Akimov V.N."/>
            <person name="Vasilyeva L.V."/>
            <person name="Andersen D."/>
            <person name="Vincze T."/>
            <person name="Roberts R.J."/>
        </authorList>
    </citation>
    <scope>NUCLEOTIDE SEQUENCE [LARGE SCALE GENOMIC DNA]</scope>
    <source>
        <strain evidence="6 7">U14-5</strain>
    </source>
</reference>
<dbReference type="CDD" id="cd00995">
    <property type="entry name" value="PBP2_NikA_DppA_OppA_like"/>
    <property type="match status" value="1"/>
</dbReference>
<feature type="domain" description="Solute-binding protein family 5" evidence="5">
    <location>
        <begin position="257"/>
        <end position="547"/>
    </location>
</feature>
<dbReference type="Pfam" id="PF00496">
    <property type="entry name" value="SBP_bac_5"/>
    <property type="match status" value="1"/>
</dbReference>
<protein>
    <submittedName>
        <fullName evidence="6">Twin-arginine translocation pathway signal protein</fullName>
    </submittedName>
</protein>
<dbReference type="GO" id="GO:1904680">
    <property type="term" value="F:peptide transmembrane transporter activity"/>
    <property type="evidence" value="ECO:0007669"/>
    <property type="project" value="TreeGrafter"/>
</dbReference>
<dbReference type="SUPFAM" id="SSF53850">
    <property type="entry name" value="Periplasmic binding protein-like II"/>
    <property type="match status" value="2"/>
</dbReference>
<evidence type="ECO:0000256" key="3">
    <source>
        <dbReference type="ARBA" id="ARBA00022729"/>
    </source>
</evidence>
<keyword evidence="3 4" id="KW-0732">Signal</keyword>
<organism evidence="6 7">
    <name type="scientific">Roseomonas gilardii</name>
    <dbReference type="NCBI Taxonomy" id="257708"/>
    <lineage>
        <taxon>Bacteria</taxon>
        <taxon>Pseudomonadati</taxon>
        <taxon>Pseudomonadota</taxon>
        <taxon>Alphaproteobacteria</taxon>
        <taxon>Acetobacterales</taxon>
        <taxon>Roseomonadaceae</taxon>
        <taxon>Roseomonas</taxon>
    </lineage>
</organism>
<dbReference type="InterPro" id="IPR039424">
    <property type="entry name" value="SBP_5"/>
</dbReference>
<dbReference type="Gene3D" id="3.40.190.10">
    <property type="entry name" value="Periplasmic binding protein-like II"/>
    <property type="match status" value="2"/>
</dbReference>
<dbReference type="PANTHER" id="PTHR30290">
    <property type="entry name" value="PERIPLASMIC BINDING COMPONENT OF ABC TRANSPORTER"/>
    <property type="match status" value="1"/>
</dbReference>
<dbReference type="Gene3D" id="3.90.76.10">
    <property type="entry name" value="Dipeptide-binding Protein, Domain 1"/>
    <property type="match status" value="1"/>
</dbReference>
<dbReference type="InterPro" id="IPR000914">
    <property type="entry name" value="SBP_5_dom"/>
</dbReference>
<evidence type="ECO:0000313" key="7">
    <source>
        <dbReference type="Proteomes" id="UP000185494"/>
    </source>
</evidence>
<dbReference type="Gene3D" id="3.10.105.10">
    <property type="entry name" value="Dipeptide-binding Protein, Domain 3"/>
    <property type="match status" value="2"/>
</dbReference>